<organism evidence="12 13">
    <name type="scientific">Treponema succinifaciens (strain ATCC 33096 / DSM 2489 / 6091)</name>
    <dbReference type="NCBI Taxonomy" id="869209"/>
    <lineage>
        <taxon>Bacteria</taxon>
        <taxon>Pseudomonadati</taxon>
        <taxon>Spirochaetota</taxon>
        <taxon>Spirochaetia</taxon>
        <taxon>Spirochaetales</taxon>
        <taxon>Treponemataceae</taxon>
        <taxon>Treponema</taxon>
    </lineage>
</organism>
<dbReference type="PANTHER" id="PTHR28259">
    <property type="entry name" value="FLUORIDE EXPORT PROTEIN 1-RELATED"/>
    <property type="match status" value="1"/>
</dbReference>
<keyword evidence="7 11" id="KW-0472">Membrane</keyword>
<feature type="transmembrane region" description="Helical" evidence="11">
    <location>
        <begin position="31"/>
        <end position="55"/>
    </location>
</feature>
<feature type="binding site" evidence="11">
    <location>
        <position position="81"/>
    </location>
    <ligand>
        <name>Na(+)</name>
        <dbReference type="ChEBI" id="CHEBI:29101"/>
        <note>structural</note>
    </ligand>
</feature>
<dbReference type="GO" id="GO:0140114">
    <property type="term" value="P:cellular detoxification of fluoride"/>
    <property type="evidence" value="ECO:0007669"/>
    <property type="project" value="UniProtKB-UniRule"/>
</dbReference>
<keyword evidence="3 11" id="KW-0997">Cell inner membrane</keyword>
<evidence type="ECO:0000256" key="6">
    <source>
        <dbReference type="ARBA" id="ARBA00023065"/>
    </source>
</evidence>
<proteinExistence type="inferred from homology"/>
<keyword evidence="13" id="KW-1185">Reference proteome</keyword>
<comment type="function">
    <text evidence="11">Fluoride-specific ion channel. Important for reducing fluoride concentration in the cell, thus reducing its toxicity.</text>
</comment>
<comment type="activity regulation">
    <text evidence="11">Na(+) is not transported, but it plays an essential structural role and its presence is essential for fluoride channel function.</text>
</comment>
<dbReference type="HAMAP" id="MF_00454">
    <property type="entry name" value="FluC"/>
    <property type="match status" value="1"/>
</dbReference>
<evidence type="ECO:0000256" key="7">
    <source>
        <dbReference type="ARBA" id="ARBA00023136"/>
    </source>
</evidence>
<dbReference type="OrthoDB" id="361491at2"/>
<evidence type="ECO:0000313" key="12">
    <source>
        <dbReference type="EMBL" id="AEB13519.1"/>
    </source>
</evidence>
<reference evidence="13" key="2">
    <citation type="submission" date="2011-04" db="EMBL/GenBank/DDBJ databases">
        <title>The complete genome of chromosome of Treponema succinifaciens DSM 2489.</title>
        <authorList>
            <person name="Lucas S."/>
            <person name="Copeland A."/>
            <person name="Lapidus A."/>
            <person name="Bruce D."/>
            <person name="Goodwin L."/>
            <person name="Pitluck S."/>
            <person name="Peters L."/>
            <person name="Kyrpides N."/>
            <person name="Mavromatis K."/>
            <person name="Ivanova N."/>
            <person name="Ovchinnikova G."/>
            <person name="Teshima H."/>
            <person name="Detter J.C."/>
            <person name="Tapia R."/>
            <person name="Han C."/>
            <person name="Land M."/>
            <person name="Hauser L."/>
            <person name="Markowitz V."/>
            <person name="Cheng J.-F."/>
            <person name="Hugenholtz P."/>
            <person name="Woyke T."/>
            <person name="Wu D."/>
            <person name="Gronow S."/>
            <person name="Wellnitz S."/>
            <person name="Brambilla E."/>
            <person name="Klenk H.-P."/>
            <person name="Eisen J.A."/>
        </authorList>
    </citation>
    <scope>NUCLEOTIDE SEQUENCE [LARGE SCALE GENOMIC DNA]</scope>
    <source>
        <strain evidence="13">ATCC 33096 / DSM 2489 / 6091</strain>
    </source>
</reference>
<dbReference type="Proteomes" id="UP000006852">
    <property type="component" value="Chromosome"/>
</dbReference>
<evidence type="ECO:0000256" key="9">
    <source>
        <dbReference type="ARBA" id="ARBA00035120"/>
    </source>
</evidence>
<keyword evidence="11" id="KW-0813">Transport</keyword>
<evidence type="ECO:0000256" key="11">
    <source>
        <dbReference type="HAMAP-Rule" id="MF_00454"/>
    </source>
</evidence>
<feature type="transmembrane region" description="Helical" evidence="11">
    <location>
        <begin position="99"/>
        <end position="120"/>
    </location>
</feature>
<gene>
    <name evidence="11" type="primary">fluC</name>
    <name evidence="11" type="synonym">crcB</name>
    <name evidence="12" type="ordered locus">Tresu_0578</name>
</gene>
<keyword evidence="11" id="KW-0915">Sodium</keyword>
<dbReference type="InterPro" id="IPR003691">
    <property type="entry name" value="FluC"/>
</dbReference>
<name>F2NRH7_TRES6</name>
<keyword evidence="4 11" id="KW-0812">Transmembrane</keyword>
<keyword evidence="5 11" id="KW-1133">Transmembrane helix</keyword>
<keyword evidence="11" id="KW-0479">Metal-binding</keyword>
<dbReference type="STRING" id="869209.Tresu_0578"/>
<accession>F2NRH7</accession>
<sequence>MILNILAVAAGGAAGSVLRYLFTLIPVKSVFPFQTFVVNMLGCFAIGAVTTLASLAAQKVSFRFSPLVVLFLKTGVCGGFTTFSTFALESANFVSEKNFFIAALYAFSSLILGILCVIAGQNCIR</sequence>
<keyword evidence="2 11" id="KW-1003">Cell membrane</keyword>
<reference evidence="12 13" key="1">
    <citation type="journal article" date="2011" name="Stand. Genomic Sci.">
        <title>Complete genome sequence of Treponema succinifaciens type strain (6091).</title>
        <authorList>
            <person name="Han C."/>
            <person name="Gronow S."/>
            <person name="Teshima H."/>
            <person name="Lapidus A."/>
            <person name="Nolan M."/>
            <person name="Lucas S."/>
            <person name="Hammon N."/>
            <person name="Deshpande S."/>
            <person name="Cheng J.F."/>
            <person name="Zeytun A."/>
            <person name="Tapia R."/>
            <person name="Goodwin L."/>
            <person name="Pitluck S."/>
            <person name="Liolios K."/>
            <person name="Pagani I."/>
            <person name="Ivanova N."/>
            <person name="Mavromatis K."/>
            <person name="Mikhailova N."/>
            <person name="Huntemann M."/>
            <person name="Pati A."/>
            <person name="Chen A."/>
            <person name="Palaniappan K."/>
            <person name="Land M."/>
            <person name="Hauser L."/>
            <person name="Brambilla E.M."/>
            <person name="Rohde M."/>
            <person name="Goker M."/>
            <person name="Woyke T."/>
            <person name="Bristow J."/>
            <person name="Eisen J.A."/>
            <person name="Markowitz V."/>
            <person name="Hugenholtz P."/>
            <person name="Kyrpides N.C."/>
            <person name="Klenk H.P."/>
            <person name="Detter J.C."/>
        </authorList>
    </citation>
    <scope>NUCLEOTIDE SEQUENCE [LARGE SCALE GENOMIC DNA]</scope>
    <source>
        <strain evidence="13">ATCC 33096 / DSM 2489 / 6091</strain>
    </source>
</reference>
<comment type="catalytic activity">
    <reaction evidence="10">
        <text>fluoride(in) = fluoride(out)</text>
        <dbReference type="Rhea" id="RHEA:76159"/>
        <dbReference type="ChEBI" id="CHEBI:17051"/>
    </reaction>
    <physiologicalReaction direction="left-to-right" evidence="10">
        <dbReference type="Rhea" id="RHEA:76160"/>
    </physiologicalReaction>
</comment>
<evidence type="ECO:0000256" key="1">
    <source>
        <dbReference type="ARBA" id="ARBA00004651"/>
    </source>
</evidence>
<keyword evidence="8 11" id="KW-0407">Ion channel</keyword>
<evidence type="ECO:0000256" key="5">
    <source>
        <dbReference type="ARBA" id="ARBA00022989"/>
    </source>
</evidence>
<dbReference type="GO" id="GO:0005886">
    <property type="term" value="C:plasma membrane"/>
    <property type="evidence" value="ECO:0007669"/>
    <property type="project" value="UniProtKB-SubCell"/>
</dbReference>
<keyword evidence="6 11" id="KW-0406">Ion transport</keyword>
<dbReference type="Pfam" id="PF02537">
    <property type="entry name" value="CRCB"/>
    <property type="match status" value="1"/>
</dbReference>
<dbReference type="GeneID" id="302997781"/>
<evidence type="ECO:0000256" key="10">
    <source>
        <dbReference type="ARBA" id="ARBA00035585"/>
    </source>
</evidence>
<evidence type="ECO:0000313" key="13">
    <source>
        <dbReference type="Proteomes" id="UP000006852"/>
    </source>
</evidence>
<evidence type="ECO:0000256" key="4">
    <source>
        <dbReference type="ARBA" id="ARBA00022692"/>
    </source>
</evidence>
<dbReference type="RefSeq" id="WP_013700826.1">
    <property type="nucleotide sequence ID" value="NC_015385.1"/>
</dbReference>
<evidence type="ECO:0000256" key="2">
    <source>
        <dbReference type="ARBA" id="ARBA00022475"/>
    </source>
</evidence>
<dbReference type="KEGG" id="tsu:Tresu_0578"/>
<comment type="subcellular location">
    <subcellularLocation>
        <location evidence="11">Cell inner membrane</location>
        <topology evidence="11">Multi-pass membrane protein</topology>
    </subcellularLocation>
    <subcellularLocation>
        <location evidence="1">Cell membrane</location>
        <topology evidence="1">Multi-pass membrane protein</topology>
    </subcellularLocation>
</comment>
<comment type="similarity">
    <text evidence="9 11">Belongs to the fluoride channel Fluc/FEX (TC 1.A.43) family.</text>
</comment>
<protein>
    <recommendedName>
        <fullName evidence="11">Fluoride-specific ion channel FluC</fullName>
    </recommendedName>
</protein>
<dbReference type="HOGENOM" id="CLU_114342_3_2_12"/>
<evidence type="ECO:0000256" key="8">
    <source>
        <dbReference type="ARBA" id="ARBA00023303"/>
    </source>
</evidence>
<dbReference type="AlphaFoldDB" id="F2NRH7"/>
<dbReference type="eggNOG" id="COG0239">
    <property type="taxonomic scope" value="Bacteria"/>
</dbReference>
<dbReference type="NCBIfam" id="TIGR00494">
    <property type="entry name" value="crcB"/>
    <property type="match status" value="1"/>
</dbReference>
<evidence type="ECO:0000256" key="3">
    <source>
        <dbReference type="ARBA" id="ARBA00022519"/>
    </source>
</evidence>
<dbReference type="GO" id="GO:0062054">
    <property type="term" value="F:fluoride channel activity"/>
    <property type="evidence" value="ECO:0007669"/>
    <property type="project" value="UniProtKB-UniRule"/>
</dbReference>
<feature type="transmembrane region" description="Helical" evidence="11">
    <location>
        <begin position="67"/>
        <end position="87"/>
    </location>
</feature>
<dbReference type="PANTHER" id="PTHR28259:SF1">
    <property type="entry name" value="FLUORIDE EXPORT PROTEIN 1-RELATED"/>
    <property type="match status" value="1"/>
</dbReference>
<dbReference type="GO" id="GO:0046872">
    <property type="term" value="F:metal ion binding"/>
    <property type="evidence" value="ECO:0007669"/>
    <property type="project" value="UniProtKB-KW"/>
</dbReference>
<dbReference type="EMBL" id="CP002631">
    <property type="protein sequence ID" value="AEB13519.1"/>
    <property type="molecule type" value="Genomic_DNA"/>
</dbReference>
<feature type="binding site" evidence="11">
    <location>
        <position position="78"/>
    </location>
    <ligand>
        <name>Na(+)</name>
        <dbReference type="ChEBI" id="CHEBI:29101"/>
        <note>structural</note>
    </ligand>
</feature>